<dbReference type="NCBIfam" id="TIGR01392">
    <property type="entry name" value="homoserO_Ac_trn"/>
    <property type="match status" value="1"/>
</dbReference>
<evidence type="ECO:0000256" key="1">
    <source>
        <dbReference type="ARBA" id="ARBA00022679"/>
    </source>
</evidence>
<keyword evidence="1 2" id="KW-0808">Transferase</keyword>
<name>A0ABW4Y922_9GAMM</name>
<dbReference type="InterPro" id="IPR029058">
    <property type="entry name" value="AB_hydrolase_fold"/>
</dbReference>
<dbReference type="Gene3D" id="3.40.50.1820">
    <property type="entry name" value="alpha/beta hydrolase"/>
    <property type="match status" value="1"/>
</dbReference>
<feature type="site" description="Important for acyl-CoA specificity" evidence="2">
    <location>
        <position position="313"/>
    </location>
</feature>
<comment type="similarity">
    <text evidence="2">Belongs to the AB hydrolase superfamily. MetX family.</text>
</comment>
<keyword evidence="2 4" id="KW-0012">Acyltransferase</keyword>
<evidence type="ECO:0000256" key="2">
    <source>
        <dbReference type="HAMAP-Rule" id="MF_00296"/>
    </source>
</evidence>
<dbReference type="RefSeq" id="WP_386026286.1">
    <property type="nucleotide sequence ID" value="NZ_JBHUHX010000021.1"/>
</dbReference>
<feature type="domain" description="AB hydrolase-1" evidence="3">
    <location>
        <begin position="41"/>
        <end position="213"/>
    </location>
</feature>
<dbReference type="PIRSF" id="PIRSF000443">
    <property type="entry name" value="Homoser_Ac_trans"/>
    <property type="match status" value="1"/>
</dbReference>
<keyword evidence="2" id="KW-0963">Cytoplasm</keyword>
<dbReference type="NCBIfam" id="NF001209">
    <property type="entry name" value="PRK00175.1"/>
    <property type="match status" value="1"/>
</dbReference>
<dbReference type="GO" id="GO:0004414">
    <property type="term" value="F:homoserine O-acetyltransferase activity"/>
    <property type="evidence" value="ECO:0007669"/>
    <property type="project" value="UniProtKB-EC"/>
</dbReference>
<keyword evidence="2" id="KW-0028">Amino-acid biosynthesis</keyword>
<accession>A0ABW4Y922</accession>
<dbReference type="PANTHER" id="PTHR32268:SF11">
    <property type="entry name" value="HOMOSERINE O-ACETYLTRANSFERASE"/>
    <property type="match status" value="1"/>
</dbReference>
<dbReference type="EC" id="2.3.1.-" evidence="2"/>
<dbReference type="Gene3D" id="1.10.1740.110">
    <property type="match status" value="1"/>
</dbReference>
<proteinExistence type="inferred from homology"/>
<reference evidence="5" key="1">
    <citation type="journal article" date="2019" name="Int. J. Syst. Evol. Microbiol.">
        <title>The Global Catalogue of Microorganisms (GCM) 10K type strain sequencing project: providing services to taxonomists for standard genome sequencing and annotation.</title>
        <authorList>
            <consortium name="The Broad Institute Genomics Platform"/>
            <consortium name="The Broad Institute Genome Sequencing Center for Infectious Disease"/>
            <person name="Wu L."/>
            <person name="Ma J."/>
        </authorList>
    </citation>
    <scope>NUCLEOTIDE SEQUENCE [LARGE SCALE GENOMIC DNA]</scope>
    <source>
        <strain evidence="5">KACC 12597</strain>
    </source>
</reference>
<evidence type="ECO:0000313" key="4">
    <source>
        <dbReference type="EMBL" id="MFD2112199.1"/>
    </source>
</evidence>
<dbReference type="Pfam" id="PF00561">
    <property type="entry name" value="Abhydrolase_1"/>
    <property type="match status" value="1"/>
</dbReference>
<dbReference type="SUPFAM" id="SSF53474">
    <property type="entry name" value="alpha/beta-Hydrolases"/>
    <property type="match status" value="1"/>
</dbReference>
<dbReference type="InterPro" id="IPR008220">
    <property type="entry name" value="HAT_MetX-like"/>
</dbReference>
<keyword evidence="5" id="KW-1185">Reference proteome</keyword>
<sequence length="367" mass="40413">MLIQPRGIRLAEPLPLECGRTLDQVEIVYEVYGELNATRSNAILVCHGLTSNQHAAGRHRAEDPRPGWWDQAIGPGKPIDTERWCVIASNVLGGGASTGPASIDPASGQPYGPDFPIVTLADMVDAQARLLDALGIERLYAAIGGCLGGFQVLTWMSRHPQRLARAVVISATSRVAAYTIALWKVMREALALDPAWRDGRYQGQAPPERGFQLMSRIGALIWMEREALEQRCGNRLIGDADRLGYGFDPEFEVEALFEKVGRGDVTQLDPLALVYLMRAMDYFDLARGHCALADAFEGSPVPTLLVSYRSDWRYPPAEMEKIRLALEQRGWPVSHRTLDSAFGHGAFVYDSEGVGALMRSFLETSTT</sequence>
<evidence type="ECO:0000313" key="5">
    <source>
        <dbReference type="Proteomes" id="UP001597337"/>
    </source>
</evidence>
<dbReference type="HAMAP" id="MF_00296">
    <property type="entry name" value="MetX_acyltransf"/>
    <property type="match status" value="1"/>
</dbReference>
<protein>
    <recommendedName>
        <fullName evidence="2">Probable acyltransferase</fullName>
        <ecNumber evidence="2">2.3.1.-</ecNumber>
    </recommendedName>
</protein>
<comment type="caution">
    <text evidence="4">The sequence shown here is derived from an EMBL/GenBank/DDBJ whole genome shotgun (WGS) entry which is preliminary data.</text>
</comment>
<comment type="subcellular location">
    <subcellularLocation>
        <location evidence="2">Cytoplasm</location>
    </subcellularLocation>
</comment>
<gene>
    <name evidence="4" type="ORF">ACFSJC_10150</name>
</gene>
<dbReference type="EMBL" id="JBHUHX010000021">
    <property type="protein sequence ID" value="MFD2112199.1"/>
    <property type="molecule type" value="Genomic_DNA"/>
</dbReference>
<comment type="caution">
    <text evidence="2">Lacks conserved residue(s) required for the propagation of feature annotation.</text>
</comment>
<dbReference type="PANTHER" id="PTHR32268">
    <property type="entry name" value="HOMOSERINE O-ACETYLTRANSFERASE"/>
    <property type="match status" value="1"/>
</dbReference>
<comment type="subunit">
    <text evidence="2">Homodimer.</text>
</comment>
<organism evidence="4 5">
    <name type="scientific">Thiorhodococcus fuscus</name>
    <dbReference type="NCBI Taxonomy" id="527200"/>
    <lineage>
        <taxon>Bacteria</taxon>
        <taxon>Pseudomonadati</taxon>
        <taxon>Pseudomonadota</taxon>
        <taxon>Gammaproteobacteria</taxon>
        <taxon>Chromatiales</taxon>
        <taxon>Chromatiaceae</taxon>
        <taxon>Thiorhodococcus</taxon>
    </lineage>
</organism>
<dbReference type="InterPro" id="IPR000073">
    <property type="entry name" value="AB_hydrolase_1"/>
</dbReference>
<evidence type="ECO:0000259" key="3">
    <source>
        <dbReference type="Pfam" id="PF00561"/>
    </source>
</evidence>
<feature type="active site" evidence="2">
    <location>
        <position position="311"/>
    </location>
</feature>
<dbReference type="Proteomes" id="UP001597337">
    <property type="component" value="Unassembled WGS sequence"/>
</dbReference>